<sequence>MSFTKIGIIWIDDNKGSGVGMRHVDSGYECTSSDPSKVRKIRLNDLKPNHIYITNIKPNNYKRFGLDRYKNINSSKFLGVTLSTIAIELGLSDKLSEKLPIFYTVCQLLATKLEEQFGINLMRTEFTATREIHAKLLPDNQRERPLLSMAPSLELERAITNSMQKMQANTLRKSRDIQSITSARFPRVPYTLTMLNLLYPASNEYTMNQNFNGYMIGQSEKSNICGDTDVLNELTELAKTHCGFIEVEQISSISKYSDYWPFGKELQSTPPRRWAAIPEAIDLANYSMIKLGTLYMTEGKKLPFAPTMPEPNEVRFLSYINGLVNEIVWTSIAYSQANDRYPSPVSTYIRAYDRIMLRLKAKTFVDNQIEVSSFNTGSIRFYIDPTDKAETQKLKELILSENMIPQIDLL</sequence>
<reference evidence="1 2" key="2">
    <citation type="journal article" date="2009" name="Nature">
        <title>A single regulatory gene is sufficient to alter bacterial host range.</title>
        <authorList>
            <person name="Mandel M.J."/>
            <person name="Wollenberg M.S."/>
            <person name="Stabb E.V."/>
            <person name="Visick K.L."/>
            <person name="Ruby E.G."/>
        </authorList>
    </citation>
    <scope>NUCLEOTIDE SEQUENCE [LARGE SCALE GENOMIC DNA]</scope>
    <source>
        <strain evidence="1 2">MJ11</strain>
    </source>
</reference>
<evidence type="ECO:0000313" key="1">
    <source>
        <dbReference type="EMBL" id="ACH64687.1"/>
    </source>
</evidence>
<dbReference type="Proteomes" id="UP000001857">
    <property type="component" value="Plasmid pMJ100"/>
</dbReference>
<protein>
    <submittedName>
        <fullName evidence="1">Uncharacterized protein</fullName>
    </submittedName>
</protein>
<accession>B5EW67</accession>
<gene>
    <name evidence="1" type="ordered locus">VFMJ11_B0124</name>
</gene>
<dbReference type="EMBL" id="CP001134">
    <property type="protein sequence ID" value="ACH64687.1"/>
    <property type="molecule type" value="Genomic_DNA"/>
</dbReference>
<geneLocation type="plasmid" evidence="1 2">
    <name>pMJ100</name>
</geneLocation>
<dbReference type="HOGENOM" id="CLU_688769_0_0_6"/>
<dbReference type="KEGG" id="vfm:VFMJ11_B0124"/>
<evidence type="ECO:0000313" key="2">
    <source>
        <dbReference type="Proteomes" id="UP000001857"/>
    </source>
</evidence>
<dbReference type="AlphaFoldDB" id="B5EW67"/>
<dbReference type="RefSeq" id="WP_012534470.1">
    <property type="nucleotide sequence ID" value="NC_011185.1"/>
</dbReference>
<proteinExistence type="predicted"/>
<reference evidence="2" key="1">
    <citation type="submission" date="2008-08" db="EMBL/GenBank/DDBJ databases">
        <title>Complete sequence of Vibrio fischeri strain MJ11.</title>
        <authorList>
            <person name="Mandel M.J."/>
            <person name="Stabb E.V."/>
            <person name="Ruby E.G."/>
            <person name="Ferriera S."/>
            <person name="Johnson J."/>
            <person name="Kravitz S."/>
            <person name="Beeson K."/>
            <person name="Sutton G."/>
            <person name="Rogers Y.-H."/>
            <person name="Friedman R."/>
            <person name="Frazier M."/>
            <person name="Venter J.C."/>
        </authorList>
    </citation>
    <scope>NUCLEOTIDE SEQUENCE [LARGE SCALE GENOMIC DNA]</scope>
    <source>
        <strain evidence="2">MJ11</strain>
        <plasmid evidence="2">pMJ100</plasmid>
    </source>
</reference>
<keyword evidence="1" id="KW-0614">Plasmid</keyword>
<organism evidence="1 2">
    <name type="scientific">Aliivibrio fischeri (strain MJ11)</name>
    <name type="common">Vibrio fischeri</name>
    <dbReference type="NCBI Taxonomy" id="388396"/>
    <lineage>
        <taxon>Bacteria</taxon>
        <taxon>Pseudomonadati</taxon>
        <taxon>Pseudomonadota</taxon>
        <taxon>Gammaproteobacteria</taxon>
        <taxon>Vibrionales</taxon>
        <taxon>Vibrionaceae</taxon>
        <taxon>Aliivibrio</taxon>
    </lineage>
</organism>
<name>B5EW67_ALIFM</name>